<evidence type="ECO:0000313" key="2">
    <source>
        <dbReference type="Proteomes" id="UP001432027"/>
    </source>
</evidence>
<reference evidence="1" key="1">
    <citation type="submission" date="2023-10" db="EMBL/GenBank/DDBJ databases">
        <title>Genome assembly of Pristionchus species.</title>
        <authorList>
            <person name="Yoshida K."/>
            <person name="Sommer R.J."/>
        </authorList>
    </citation>
    <scope>NUCLEOTIDE SEQUENCE</scope>
    <source>
        <strain evidence="1">RS0144</strain>
    </source>
</reference>
<keyword evidence="2" id="KW-1185">Reference proteome</keyword>
<dbReference type="EMBL" id="BTSX01000003">
    <property type="protein sequence ID" value="GMS87736.1"/>
    <property type="molecule type" value="Genomic_DNA"/>
</dbReference>
<name>A0AAV5SX03_9BILA</name>
<dbReference type="Proteomes" id="UP001432027">
    <property type="component" value="Unassembled WGS sequence"/>
</dbReference>
<sequence>NKLSIYIAEWSAKRCSGQSPYMTELFVRPISPYMWNITLQYTQKGVNIAFGGSLLTIKPNEKAKFGISVQ</sequence>
<comment type="caution">
    <text evidence="1">The sequence shown here is derived from an EMBL/GenBank/DDBJ whole genome shotgun (WGS) entry which is preliminary data.</text>
</comment>
<organism evidence="1 2">
    <name type="scientific">Pristionchus entomophagus</name>
    <dbReference type="NCBI Taxonomy" id="358040"/>
    <lineage>
        <taxon>Eukaryota</taxon>
        <taxon>Metazoa</taxon>
        <taxon>Ecdysozoa</taxon>
        <taxon>Nematoda</taxon>
        <taxon>Chromadorea</taxon>
        <taxon>Rhabditida</taxon>
        <taxon>Rhabditina</taxon>
        <taxon>Diplogasteromorpha</taxon>
        <taxon>Diplogasteroidea</taxon>
        <taxon>Neodiplogasteridae</taxon>
        <taxon>Pristionchus</taxon>
    </lineage>
</organism>
<feature type="non-terminal residue" evidence="1">
    <location>
        <position position="1"/>
    </location>
</feature>
<gene>
    <name evidence="1" type="ORF">PENTCL1PPCAC_9911</name>
</gene>
<proteinExistence type="predicted"/>
<feature type="non-terminal residue" evidence="1">
    <location>
        <position position="70"/>
    </location>
</feature>
<protein>
    <submittedName>
        <fullName evidence="1">Uncharacterized protein</fullName>
    </submittedName>
</protein>
<dbReference type="AlphaFoldDB" id="A0AAV5SX03"/>
<evidence type="ECO:0000313" key="1">
    <source>
        <dbReference type="EMBL" id="GMS87736.1"/>
    </source>
</evidence>
<accession>A0AAV5SX03</accession>